<name>A0A9N9NXQ1_9GLOM</name>
<proteinExistence type="predicted"/>
<reference evidence="1" key="1">
    <citation type="submission" date="2021-06" db="EMBL/GenBank/DDBJ databases">
        <authorList>
            <person name="Kallberg Y."/>
            <person name="Tangrot J."/>
            <person name="Rosling A."/>
        </authorList>
    </citation>
    <scope>NUCLEOTIDE SEQUENCE</scope>
    <source>
        <strain evidence="1">IN212</strain>
    </source>
</reference>
<organism evidence="1 2">
    <name type="scientific">Racocetra fulgida</name>
    <dbReference type="NCBI Taxonomy" id="60492"/>
    <lineage>
        <taxon>Eukaryota</taxon>
        <taxon>Fungi</taxon>
        <taxon>Fungi incertae sedis</taxon>
        <taxon>Mucoromycota</taxon>
        <taxon>Glomeromycotina</taxon>
        <taxon>Glomeromycetes</taxon>
        <taxon>Diversisporales</taxon>
        <taxon>Gigasporaceae</taxon>
        <taxon>Racocetra</taxon>
    </lineage>
</organism>
<evidence type="ECO:0000313" key="1">
    <source>
        <dbReference type="EMBL" id="CAG8773559.1"/>
    </source>
</evidence>
<dbReference type="AlphaFoldDB" id="A0A9N9NXQ1"/>
<sequence>LNLTNSKGFTTIISEDLDTNIEVINFIDEDNEGFSQNKTIYIHENETEADFIYEHEADFNNNNGVAIANEGNDYYKIGEINYINDWA</sequence>
<accession>A0A9N9NXQ1</accession>
<dbReference type="Proteomes" id="UP000789396">
    <property type="component" value="Unassembled WGS sequence"/>
</dbReference>
<comment type="caution">
    <text evidence="1">The sequence shown here is derived from an EMBL/GenBank/DDBJ whole genome shotgun (WGS) entry which is preliminary data.</text>
</comment>
<dbReference type="EMBL" id="CAJVPZ010048092">
    <property type="protein sequence ID" value="CAG8773559.1"/>
    <property type="molecule type" value="Genomic_DNA"/>
</dbReference>
<keyword evidence="2" id="KW-1185">Reference proteome</keyword>
<evidence type="ECO:0000313" key="2">
    <source>
        <dbReference type="Proteomes" id="UP000789396"/>
    </source>
</evidence>
<feature type="non-terminal residue" evidence="1">
    <location>
        <position position="87"/>
    </location>
</feature>
<protein>
    <submittedName>
        <fullName evidence="1">1482_t:CDS:1</fullName>
    </submittedName>
</protein>
<gene>
    <name evidence="1" type="ORF">RFULGI_LOCUS15245</name>
</gene>